<keyword evidence="3" id="KW-1185">Reference proteome</keyword>
<evidence type="ECO:0000313" key="2">
    <source>
        <dbReference type="EMBL" id="ACF07024.1"/>
    </source>
</evidence>
<name>B3PLX2_META1</name>
<dbReference type="Proteomes" id="UP000008812">
    <property type="component" value="Chromosome"/>
</dbReference>
<dbReference type="EMBL" id="CP001047">
    <property type="protein sequence ID" value="ACF07024.1"/>
    <property type="molecule type" value="Genomic_DNA"/>
</dbReference>
<keyword evidence="1" id="KW-0812">Transmembrane</keyword>
<gene>
    <name evidence="2" type="ordered locus">MARTH_orf068</name>
</gene>
<proteinExistence type="predicted"/>
<dbReference type="KEGG" id="mat:MARTH_orf068"/>
<dbReference type="RefSeq" id="WP_012497981.1">
    <property type="nucleotide sequence ID" value="NC_011025.1"/>
</dbReference>
<evidence type="ECO:0000256" key="1">
    <source>
        <dbReference type="SAM" id="Phobius"/>
    </source>
</evidence>
<reference evidence="2 3" key="1">
    <citation type="journal article" date="2008" name="Infect. Immun.">
        <title>Genome of Mycoplasma arthritidis.</title>
        <authorList>
            <person name="Dybvig K."/>
            <person name="Zuhua C."/>
            <person name="Lao P."/>
            <person name="Jordan D.S."/>
            <person name="French C.T."/>
            <person name="Tu A.H."/>
            <person name="Loraine A.E."/>
        </authorList>
    </citation>
    <scope>NUCLEOTIDE SEQUENCE [LARGE SCALE GENOMIC DNA]</scope>
    <source>
        <strain evidence="2 3">158L3-1</strain>
    </source>
</reference>
<feature type="transmembrane region" description="Helical" evidence="1">
    <location>
        <begin position="95"/>
        <end position="115"/>
    </location>
</feature>
<dbReference type="AlphaFoldDB" id="B3PLX2"/>
<feature type="transmembrane region" description="Helical" evidence="1">
    <location>
        <begin position="64"/>
        <end position="89"/>
    </location>
</feature>
<keyword evidence="1" id="KW-1133">Transmembrane helix</keyword>
<dbReference type="STRING" id="243272.MARTH_orf068"/>
<accession>B3PLX2</accession>
<organism evidence="2 3">
    <name type="scientific">Metamycoplasma arthritidis (strain 158L3-1)</name>
    <name type="common">Mycoplasma arthritidis</name>
    <dbReference type="NCBI Taxonomy" id="243272"/>
    <lineage>
        <taxon>Bacteria</taxon>
        <taxon>Bacillati</taxon>
        <taxon>Mycoplasmatota</taxon>
        <taxon>Mycoplasmoidales</taxon>
        <taxon>Metamycoplasmataceae</taxon>
        <taxon>Metamycoplasma</taxon>
    </lineage>
</organism>
<dbReference type="HOGENOM" id="CLU_1155401_0_0_14"/>
<evidence type="ECO:0000313" key="3">
    <source>
        <dbReference type="Proteomes" id="UP000008812"/>
    </source>
</evidence>
<feature type="transmembrane region" description="Helical" evidence="1">
    <location>
        <begin position="6"/>
        <end position="25"/>
    </location>
</feature>
<sequence length="240" mass="28374">MKTIHILIITFSGILFLLFILAIILRNVFFKKTLFVTLDAVKKLEEQKLKIDVKFYSWVYKKTLIIYLPIAISWFLCLTPTIITMVISLDLRNPLFWIAVLLIIVFGFVTTFSFFKLLKIDQHVNSVETVKRSWKNNKSSFFENEVDDQAKYEEFTSKLTSSLSLDFIDHKNAVIKNYNFEKIKLYCMTKQNFSANNLNYLLFIDPEFVLLNNQKLDFKLLSYLRIYLFQKINNSAPFFS</sequence>
<keyword evidence="1" id="KW-0472">Membrane</keyword>
<protein>
    <submittedName>
        <fullName evidence="2">Uncharacterized protein</fullName>
    </submittedName>
</protein>